<feature type="domain" description="Transposase DDE" evidence="1">
    <location>
        <begin position="58"/>
        <end position="243"/>
    </location>
</feature>
<proteinExistence type="predicted"/>
<evidence type="ECO:0000259" key="1">
    <source>
        <dbReference type="Pfam" id="PF13701"/>
    </source>
</evidence>
<accession>E6QVL2</accession>
<gene>
    <name evidence="2" type="ORF">CARN7_2101</name>
</gene>
<dbReference type="AlphaFoldDB" id="E6QVL2"/>
<sequence>MIQYKQIHLTWIFHKKGRIACKCLIELRLPHQSFVNTNSLLPMSNSTPTQLRFAPSAGFSLRADFEGGGLSSDLGPLLLRGIDRQIGLTARLTSALADRRHPGYVQHPLRDLLTQRIFQIASGYEDGNDSQSLRHDPMFRLGAGRAPFDPKDALASGATMSRLEHAATSRDIYRASQALVEQFIAGFAQPPAALVLDMDHSEDAVYGQQPLAFYNHHYRSHCYLPLFLFDGLSGALVTVVPRLGGGAASVGRGDFNQIV</sequence>
<dbReference type="InterPro" id="IPR025668">
    <property type="entry name" value="Tnp_DDE_dom"/>
</dbReference>
<organism evidence="2">
    <name type="scientific">mine drainage metagenome</name>
    <dbReference type="NCBI Taxonomy" id="410659"/>
    <lineage>
        <taxon>unclassified sequences</taxon>
        <taxon>metagenomes</taxon>
        <taxon>ecological metagenomes</taxon>
    </lineage>
</organism>
<comment type="caution">
    <text evidence="2">The sequence shown here is derived from an EMBL/GenBank/DDBJ whole genome shotgun (WGS) entry which is preliminary data.</text>
</comment>
<dbReference type="EMBL" id="CABR01000131">
    <property type="protein sequence ID" value="CBI11285.1"/>
    <property type="molecule type" value="Genomic_DNA"/>
</dbReference>
<reference evidence="2" key="1">
    <citation type="submission" date="2009-10" db="EMBL/GenBank/DDBJ databases">
        <title>Diversity of trophic interactions inside an arsenic-rich microbial ecosystem.</title>
        <authorList>
            <person name="Bertin P.N."/>
            <person name="Heinrich-Salmeron A."/>
            <person name="Pelletier E."/>
            <person name="Goulhen-Chollet F."/>
            <person name="Arsene-Ploetze F."/>
            <person name="Gallien S."/>
            <person name="Calteau A."/>
            <person name="Vallenet D."/>
            <person name="Casiot C."/>
            <person name="Chane-Woon-Ming B."/>
            <person name="Giloteaux L."/>
            <person name="Barakat M."/>
            <person name="Bonnefoy V."/>
            <person name="Bruneel O."/>
            <person name="Chandler M."/>
            <person name="Cleiss J."/>
            <person name="Duran R."/>
            <person name="Elbaz-Poulichet F."/>
            <person name="Fonknechten N."/>
            <person name="Lauga B."/>
            <person name="Mornico D."/>
            <person name="Ortet P."/>
            <person name="Schaeffer C."/>
            <person name="Siguier P."/>
            <person name="Alexander Thil Smith A."/>
            <person name="Van Dorsselaer A."/>
            <person name="Weissenbach J."/>
            <person name="Medigue C."/>
            <person name="Le Paslier D."/>
        </authorList>
    </citation>
    <scope>NUCLEOTIDE SEQUENCE</scope>
</reference>
<name>E6QVL2_9ZZZZ</name>
<protein>
    <submittedName>
        <fullName evidence="2">Transposase</fullName>
    </submittedName>
</protein>
<evidence type="ECO:0000313" key="2">
    <source>
        <dbReference type="EMBL" id="CBI11285.1"/>
    </source>
</evidence>
<dbReference type="Pfam" id="PF13701">
    <property type="entry name" value="DDE_Tnp_1_4"/>
    <property type="match status" value="1"/>
</dbReference>